<dbReference type="RefSeq" id="XP_030633680.1">
    <property type="nucleotide sequence ID" value="XM_030777820.1"/>
</dbReference>
<gene>
    <name evidence="4" type="primary">si:ch1073-456m8.1</name>
</gene>
<organism evidence="3 4">
    <name type="scientific">Chanos chanos</name>
    <name type="common">Milkfish</name>
    <name type="synonym">Mugil chanos</name>
    <dbReference type="NCBI Taxonomy" id="29144"/>
    <lineage>
        <taxon>Eukaryota</taxon>
        <taxon>Metazoa</taxon>
        <taxon>Chordata</taxon>
        <taxon>Craniata</taxon>
        <taxon>Vertebrata</taxon>
        <taxon>Euteleostomi</taxon>
        <taxon>Actinopterygii</taxon>
        <taxon>Neopterygii</taxon>
        <taxon>Teleostei</taxon>
        <taxon>Ostariophysi</taxon>
        <taxon>Gonorynchiformes</taxon>
        <taxon>Chanidae</taxon>
        <taxon>Chanos</taxon>
    </lineage>
</organism>
<feature type="compositionally biased region" description="Acidic residues" evidence="2">
    <location>
        <begin position="175"/>
        <end position="190"/>
    </location>
</feature>
<feature type="compositionally biased region" description="Basic and acidic residues" evidence="2">
    <location>
        <begin position="244"/>
        <end position="254"/>
    </location>
</feature>
<evidence type="ECO:0000313" key="3">
    <source>
        <dbReference type="Proteomes" id="UP000504632"/>
    </source>
</evidence>
<dbReference type="GeneID" id="115814858"/>
<keyword evidence="1" id="KW-0175">Coiled coil</keyword>
<feature type="coiled-coil region" evidence="1">
    <location>
        <begin position="73"/>
        <end position="156"/>
    </location>
</feature>
<proteinExistence type="predicted"/>
<dbReference type="Proteomes" id="UP000504632">
    <property type="component" value="Chromosome 6"/>
</dbReference>
<reference evidence="4" key="1">
    <citation type="submission" date="2025-08" db="UniProtKB">
        <authorList>
            <consortium name="RefSeq"/>
        </authorList>
    </citation>
    <scope>IDENTIFICATION</scope>
</reference>
<evidence type="ECO:0000256" key="1">
    <source>
        <dbReference type="SAM" id="Coils"/>
    </source>
</evidence>
<feature type="region of interest" description="Disordered" evidence="2">
    <location>
        <begin position="1"/>
        <end position="70"/>
    </location>
</feature>
<feature type="compositionally biased region" description="Basic and acidic residues" evidence="2">
    <location>
        <begin position="21"/>
        <end position="58"/>
    </location>
</feature>
<sequence>MHSGSLERAGTPRKRTLSRGMSEEESLRHIIKEAEESSKRLTRSDSRYGSLKRGERVEIQQSEEDPAVGLPDMMDLQASYEDTLQEVRGLEVQREVLLFQVDCLQDALEGAEEMLAEAQREVHDLSMTLEQERERRKKLEVAVDLLKQEVEQLKEEKNMIPAVPVYTLVKSTTQDEGEVVEATNEPENEEIEKTSNKDEGQSQGAHFSVIRLNSVPATQTQSPEAEAPVESSARGLLSSLFKGGKGDQSTERKAGPLWLQKAPQGTSVDQDEDEEHGTSDSGSPGTSLRTFFNKTFGLSEQPSQANKAADSAGPTDQPAQDGDDNDESSTYEDARSDLQGHDDAATPDNPQDGGFPEEEAREEDGSQKNSIEPKSPKSPDSCILS</sequence>
<name>A0A6J2VL29_CHACN</name>
<evidence type="ECO:0000256" key="2">
    <source>
        <dbReference type="SAM" id="MobiDB-lite"/>
    </source>
</evidence>
<keyword evidence="3" id="KW-1185">Reference proteome</keyword>
<evidence type="ECO:0000313" key="4">
    <source>
        <dbReference type="RefSeq" id="XP_030633680.1"/>
    </source>
</evidence>
<feature type="compositionally biased region" description="Basic and acidic residues" evidence="2">
    <location>
        <begin position="191"/>
        <end position="200"/>
    </location>
</feature>
<dbReference type="InParanoid" id="A0A6J2VL29"/>
<dbReference type="OrthoDB" id="8896680at2759"/>
<accession>A0A6J2VL29</accession>
<feature type="compositionally biased region" description="Basic and acidic residues" evidence="2">
    <location>
        <begin position="332"/>
        <end position="344"/>
    </location>
</feature>
<dbReference type="Gene3D" id="1.20.5.4090">
    <property type="match status" value="1"/>
</dbReference>
<protein>
    <submittedName>
        <fullName evidence="4">Uncharacterized protein si:ch1073-456m8.1 isoform X1</fullName>
    </submittedName>
</protein>
<feature type="compositionally biased region" description="Polar residues" evidence="2">
    <location>
        <begin position="279"/>
        <end position="306"/>
    </location>
</feature>
<dbReference type="AlphaFoldDB" id="A0A6J2VL29"/>
<feature type="compositionally biased region" description="Acidic residues" evidence="2">
    <location>
        <begin position="321"/>
        <end position="330"/>
    </location>
</feature>
<feature type="region of interest" description="Disordered" evidence="2">
    <location>
        <begin position="173"/>
        <end position="385"/>
    </location>
</feature>